<reference evidence="3 4" key="1">
    <citation type="submission" date="2014-09" db="EMBL/GenBank/DDBJ databases">
        <title>Butyrate-producing bacteria isolated from human gut.</title>
        <authorList>
            <person name="Zhang Q."/>
            <person name="Zhao L."/>
        </authorList>
    </citation>
    <scope>NUCLEOTIDE SEQUENCE [LARGE SCALE GENOMIC DNA]</scope>
    <source>
        <strain evidence="3 4">21</strain>
    </source>
</reference>
<evidence type="ECO:0000259" key="1">
    <source>
        <dbReference type="Pfam" id="PF18983"/>
    </source>
</evidence>
<dbReference type="Proteomes" id="UP000245288">
    <property type="component" value="Unassembled WGS sequence"/>
</dbReference>
<proteinExistence type="predicted"/>
<gene>
    <name evidence="3" type="ORF">LG34_00850</name>
</gene>
<evidence type="ECO:0000313" key="3">
    <source>
        <dbReference type="EMBL" id="PWE87908.1"/>
    </source>
</evidence>
<feature type="domain" description="DUF5717" evidence="1">
    <location>
        <begin position="768"/>
        <end position="1030"/>
    </location>
</feature>
<dbReference type="EMBL" id="JRFU01000009">
    <property type="protein sequence ID" value="PWE87908.1"/>
    <property type="molecule type" value="Genomic_DNA"/>
</dbReference>
<protein>
    <recommendedName>
        <fullName evidence="5">DUF5717 domain-containing protein</fullName>
    </recommendedName>
</protein>
<evidence type="ECO:0000313" key="4">
    <source>
        <dbReference type="Proteomes" id="UP000245288"/>
    </source>
</evidence>
<dbReference type="Pfam" id="PF18984">
    <property type="entry name" value="DUF5717_N"/>
    <property type="match status" value="1"/>
</dbReference>
<accession>A0A2V1JZ93</accession>
<keyword evidence="4" id="KW-1185">Reference proteome</keyword>
<sequence>MKRKLQDIIQEKFTYEDTHLLLPDMDLNFTAIESEPFEGTFSFHSSNEHPIRGIVSCEHPCVTCLDTEFNGTDIQIRFRYADSQQTEGMTDQGVFVITSNVGEYLLPFRANVTRRYLMSSIGKIKTLNDFTNLCKLSWKEALQIFKSQYFCNILHHDSGFQKLLYRGLTEHACGAAQMEEFLIGCGKKERNHLIISRPERGYKVSKGSILPQSDLLDVEKSTWGYIHVEISCDAPFVRLEKKQLRYYDFVGKHAEVQYHIMPGLLHGGKNYAKIRIQTPFQTETIKITVTVLKERSVKKSAHWENRYIHSQMEKYYLDYRREEMTKELWMQEMEVLLKRAISLDPENEWLPLYRIFVLLTGGDKLGAEAISEKLPKNIQNQRTPLGAFYLYLTTIGETPAYSREVTRRVKEIYLKYPSHPVLVWVLLHIDEVLLRNPERKYQWIRKYMLKGNISPIFYEEATCLLENHPEMLHEVDVFERRLLIWMMKHNRLSPRIIDRLVPMAQLQKTFDPVYFRVLCRCYRQGSETTVIKNICIYLIKCNRYGTVYFPWFQRGISRHLKIAGLYEAYMLSWTKANGALPEEILHYFVRSKALPAKRRAMLYAYVVRNKERIGKIWQSYQPVIREFASQELKKEHMSEDLAVIYEDMKQQLTDGAWKYMRKSADDAYRIRVPNPDMTELWALQADSDQIQKVALYERSAYVYLHSKPFAILYADQAGNVYTAGKQFHLKKMLSGAHVYQKDQIESEQHPDNSEISNDVDLAEQIKTFDAPMTVMQRRITAAREEGMDTADAEEKLLVYMLFTGNFLPGHEQLFERIVARKGEPLLLQAYMTWFSYQYLLGTAELPAQVQKCLLEEFSAGRMHQRCCQAAFLKRCVKTVTDDKEEEMRHTEEVLATKLLEHFLLKGIYFPFYQELPAKLQRKYLLFGENVISCVAQPEQVLHVMIYNERHEKVQSVGMQEILPGLYTCVLHTFFEKEMQYEAVTGSGEVLESGTLEAKPGSEYEETRYGRLAAWMEKKDRQSAYEYAELTDLADALFLPIEE</sequence>
<comment type="caution">
    <text evidence="3">The sequence shown here is derived from an EMBL/GenBank/DDBJ whole genome shotgun (WGS) entry which is preliminary data.</text>
</comment>
<dbReference type="InterPro" id="IPR043775">
    <property type="entry name" value="DUF5717_N"/>
</dbReference>
<evidence type="ECO:0000259" key="2">
    <source>
        <dbReference type="Pfam" id="PF18984"/>
    </source>
</evidence>
<evidence type="ECO:0008006" key="5">
    <source>
        <dbReference type="Google" id="ProtNLM"/>
    </source>
</evidence>
<dbReference type="OrthoDB" id="9758235at2"/>
<dbReference type="InterPro" id="IPR043774">
    <property type="entry name" value="DUF5717_C"/>
</dbReference>
<feature type="domain" description="DUF5717" evidence="2">
    <location>
        <begin position="1"/>
        <end position="740"/>
    </location>
</feature>
<dbReference type="AlphaFoldDB" id="A0A2V1JZ93"/>
<name>A0A2V1JZ93_EUBRA</name>
<dbReference type="RefSeq" id="WP_109214425.1">
    <property type="nucleotide sequence ID" value="NZ_JRFU01000009.1"/>
</dbReference>
<dbReference type="Pfam" id="PF18983">
    <property type="entry name" value="DUF5717"/>
    <property type="match status" value="1"/>
</dbReference>
<organism evidence="3 4">
    <name type="scientific">Eubacterium ramulus</name>
    <dbReference type="NCBI Taxonomy" id="39490"/>
    <lineage>
        <taxon>Bacteria</taxon>
        <taxon>Bacillati</taxon>
        <taxon>Bacillota</taxon>
        <taxon>Clostridia</taxon>
        <taxon>Eubacteriales</taxon>
        <taxon>Eubacteriaceae</taxon>
        <taxon>Eubacterium</taxon>
    </lineage>
</organism>